<dbReference type="AlphaFoldDB" id="A0A3T0D4Q9"/>
<keyword evidence="3" id="KW-1185">Reference proteome</keyword>
<dbReference type="Proteomes" id="UP000282930">
    <property type="component" value="Chromosome"/>
</dbReference>
<feature type="transmembrane region" description="Helical" evidence="1">
    <location>
        <begin position="112"/>
        <end position="134"/>
    </location>
</feature>
<feature type="transmembrane region" description="Helical" evidence="1">
    <location>
        <begin position="226"/>
        <end position="246"/>
    </location>
</feature>
<dbReference type="KEGG" id="ccha:ELD05_04890"/>
<dbReference type="EMBL" id="CP034791">
    <property type="protein sequence ID" value="AZT90039.1"/>
    <property type="molecule type" value="Genomic_DNA"/>
</dbReference>
<feature type="transmembrane region" description="Helical" evidence="1">
    <location>
        <begin position="21"/>
        <end position="39"/>
    </location>
</feature>
<dbReference type="GO" id="GO:0140359">
    <property type="term" value="F:ABC-type transporter activity"/>
    <property type="evidence" value="ECO:0007669"/>
    <property type="project" value="InterPro"/>
</dbReference>
<sequence length="252" mass="28624">MTTFKAYFKKEFIEGIRQYKYIALATGIILFSILDPIMLKLLPTFVSNKIPANLIHKLFEFKTKDALANYIKDLFQIGTLFVIFTAAGSINEEVYSQKIVFPLTKGASKSQIVMAKFLHFLVAVCFFLFVGLFLNRYYANLLFEGQKIAISDTILVYFLLCIYYLFVISITLLFSSFTKKNISAGILACAASFSTALLSQFEKLKKFSPYNLILLTNSVDLQDAKIAMLITVFLTLIFLVTTISRFNNLKLN</sequence>
<feature type="transmembrane region" description="Helical" evidence="1">
    <location>
        <begin position="182"/>
        <end position="201"/>
    </location>
</feature>
<organism evidence="2 3">
    <name type="scientific">Caldicellulosiruptor changbaiensis</name>
    <dbReference type="NCBI Taxonomy" id="1222016"/>
    <lineage>
        <taxon>Bacteria</taxon>
        <taxon>Bacillati</taxon>
        <taxon>Bacillota</taxon>
        <taxon>Bacillota incertae sedis</taxon>
        <taxon>Caldicellulosiruptorales</taxon>
        <taxon>Caldicellulosiruptoraceae</taxon>
        <taxon>Caldicellulosiruptor</taxon>
    </lineage>
</organism>
<feature type="transmembrane region" description="Helical" evidence="1">
    <location>
        <begin position="154"/>
        <end position="175"/>
    </location>
</feature>
<evidence type="ECO:0000256" key="1">
    <source>
        <dbReference type="SAM" id="Phobius"/>
    </source>
</evidence>
<protein>
    <submittedName>
        <fullName evidence="2">ABC transporter permease</fullName>
    </submittedName>
</protein>
<reference evidence="2 3" key="1">
    <citation type="submission" date="2018-12" db="EMBL/GenBank/DDBJ databases">
        <title>Genome sequence from the cellulolytic species, Caldicellulosiruptor changbaiensis.</title>
        <authorList>
            <person name="Blumer-Schuette S.E."/>
            <person name="Mendoza C."/>
        </authorList>
    </citation>
    <scope>NUCLEOTIDE SEQUENCE [LARGE SCALE GENOMIC DNA]</scope>
    <source>
        <strain evidence="2 3">CBS-Z</strain>
    </source>
</reference>
<keyword evidence="1" id="KW-0472">Membrane</keyword>
<keyword evidence="1" id="KW-1133">Transmembrane helix</keyword>
<accession>A0A3T0D4Q9</accession>
<name>A0A3T0D4Q9_9FIRM</name>
<dbReference type="GO" id="GO:0005886">
    <property type="term" value="C:plasma membrane"/>
    <property type="evidence" value="ECO:0007669"/>
    <property type="project" value="UniProtKB-SubCell"/>
</dbReference>
<keyword evidence="1" id="KW-0812">Transmembrane</keyword>
<dbReference type="RefSeq" id="WP_127351566.1">
    <property type="nucleotide sequence ID" value="NZ_CP034791.1"/>
</dbReference>
<evidence type="ECO:0000313" key="3">
    <source>
        <dbReference type="Proteomes" id="UP000282930"/>
    </source>
</evidence>
<gene>
    <name evidence="2" type="ORF">ELD05_04890</name>
</gene>
<feature type="transmembrane region" description="Helical" evidence="1">
    <location>
        <begin position="74"/>
        <end position="91"/>
    </location>
</feature>
<dbReference type="Pfam" id="PF12679">
    <property type="entry name" value="ABC2_membrane_2"/>
    <property type="match status" value="1"/>
</dbReference>
<proteinExistence type="predicted"/>
<evidence type="ECO:0000313" key="2">
    <source>
        <dbReference type="EMBL" id="AZT90039.1"/>
    </source>
</evidence>